<evidence type="ECO:0000313" key="1">
    <source>
        <dbReference type="EMBL" id="RDU98918.1"/>
    </source>
</evidence>
<organism evidence="1 2">
    <name type="scientific">Trinickia dinghuensis</name>
    <dbReference type="NCBI Taxonomy" id="2291023"/>
    <lineage>
        <taxon>Bacteria</taxon>
        <taxon>Pseudomonadati</taxon>
        <taxon>Pseudomonadota</taxon>
        <taxon>Betaproteobacteria</taxon>
        <taxon>Burkholderiales</taxon>
        <taxon>Burkholderiaceae</taxon>
        <taxon>Trinickia</taxon>
    </lineage>
</organism>
<dbReference type="EMBL" id="QRGA01000006">
    <property type="protein sequence ID" value="RDU98918.1"/>
    <property type="molecule type" value="Genomic_DNA"/>
</dbReference>
<reference evidence="1 2" key="1">
    <citation type="submission" date="2018-08" db="EMBL/GenBank/DDBJ databases">
        <title>Paraburkholderia sp. DHOM06 isolated from forest soil.</title>
        <authorList>
            <person name="Gao Z.-H."/>
            <person name="Qiu L.-H."/>
        </authorList>
    </citation>
    <scope>NUCLEOTIDE SEQUENCE [LARGE SCALE GENOMIC DNA]</scope>
    <source>
        <strain evidence="1 2">DHOM06</strain>
    </source>
</reference>
<dbReference type="OrthoDB" id="5297879at2"/>
<accession>A0A3D8K0W4</accession>
<protein>
    <submittedName>
        <fullName evidence="1">Uncharacterized protein</fullName>
    </submittedName>
</protein>
<proteinExistence type="predicted"/>
<dbReference type="Proteomes" id="UP000256838">
    <property type="component" value="Unassembled WGS sequence"/>
</dbReference>
<comment type="caution">
    <text evidence="1">The sequence shown here is derived from an EMBL/GenBank/DDBJ whole genome shotgun (WGS) entry which is preliminary data.</text>
</comment>
<sequence>MCTLDAVEAKAIPPSATWRYYTKRALATRDRVVKLVQKSGVTVADIKPHPCCMKRGARLGKKAAIGVVAVPLKYMAPKTGAIWSGYTRVRSWVASAKNRSCALVDSVESSTYGQGGGR</sequence>
<name>A0A3D8K0W4_9BURK</name>
<gene>
    <name evidence="1" type="ORF">DWV00_11775</name>
</gene>
<evidence type="ECO:0000313" key="2">
    <source>
        <dbReference type="Proteomes" id="UP000256838"/>
    </source>
</evidence>
<keyword evidence="2" id="KW-1185">Reference proteome</keyword>
<dbReference type="AlphaFoldDB" id="A0A3D8K0W4"/>